<dbReference type="AlphaFoldDB" id="A0A8C5P1Z2"/>
<name>A0A8C5P1Z2_JACJA</name>
<dbReference type="Proteomes" id="UP000694385">
    <property type="component" value="Unassembled WGS sequence"/>
</dbReference>
<organism evidence="2 3">
    <name type="scientific">Jaculus jaculus</name>
    <name type="common">Lesser Egyptian jerboa</name>
    <dbReference type="NCBI Taxonomy" id="51337"/>
    <lineage>
        <taxon>Eukaryota</taxon>
        <taxon>Metazoa</taxon>
        <taxon>Chordata</taxon>
        <taxon>Craniata</taxon>
        <taxon>Vertebrata</taxon>
        <taxon>Euteleostomi</taxon>
        <taxon>Mammalia</taxon>
        <taxon>Eutheria</taxon>
        <taxon>Euarchontoglires</taxon>
        <taxon>Glires</taxon>
        <taxon>Rodentia</taxon>
        <taxon>Myomorpha</taxon>
        <taxon>Dipodoidea</taxon>
        <taxon>Dipodidae</taxon>
        <taxon>Dipodinae</taxon>
        <taxon>Jaculus</taxon>
    </lineage>
</organism>
<evidence type="ECO:0000313" key="2">
    <source>
        <dbReference type="Ensembl" id="ENSJJAP00000016197.1"/>
    </source>
</evidence>
<dbReference type="PANTHER" id="PTHR37997:SF1">
    <property type="entry name" value="TRANSMEMBRANE PROTEIN C1ORF162"/>
    <property type="match status" value="1"/>
</dbReference>
<reference evidence="2" key="2">
    <citation type="submission" date="2025-09" db="UniProtKB">
        <authorList>
            <consortium name="Ensembl"/>
        </authorList>
    </citation>
    <scope>IDENTIFICATION</scope>
</reference>
<feature type="transmembrane region" description="Helical" evidence="1">
    <location>
        <begin position="36"/>
        <end position="58"/>
    </location>
</feature>
<keyword evidence="1" id="KW-1133">Transmembrane helix</keyword>
<proteinExistence type="predicted"/>
<accession>A0A8C5P1Z2</accession>
<keyword evidence="3" id="KW-1185">Reference proteome</keyword>
<keyword evidence="1" id="KW-0472">Membrane</keyword>
<dbReference type="Ensembl" id="ENSJJAT00000022705.1">
    <property type="protein sequence ID" value="ENSJJAP00000016197.1"/>
    <property type="gene ID" value="ENSJJAG00000018125.1"/>
</dbReference>
<gene>
    <name evidence="2" type="primary">C19H1orf162</name>
</gene>
<dbReference type="PANTHER" id="PTHR37997">
    <property type="entry name" value="TRANSMEMBRANE PROTEIN C1ORF162"/>
    <property type="match status" value="1"/>
</dbReference>
<keyword evidence="1" id="KW-0812">Transmembrane</keyword>
<dbReference type="OMA" id="MAGHSKP"/>
<evidence type="ECO:0000313" key="3">
    <source>
        <dbReference type="Proteomes" id="UP000694385"/>
    </source>
</evidence>
<reference evidence="2" key="1">
    <citation type="submission" date="2025-08" db="UniProtKB">
        <authorList>
            <consortium name="Ensembl"/>
        </authorList>
    </citation>
    <scope>IDENTIFICATION</scope>
</reference>
<dbReference type="GeneTree" id="ENSGT00390000015005"/>
<evidence type="ECO:0000256" key="1">
    <source>
        <dbReference type="SAM" id="Phobius"/>
    </source>
</evidence>
<dbReference type="InterPro" id="IPR037763">
    <property type="entry name" value="C1orf162"/>
</dbReference>
<sequence>MGGGQSKAKPSTDTVATAAPSSGPAPCPYWHDKQHLILAFFAGVLLTLLLTAFILLVVKSCRKGHSRPQALDPLAGPPVKHSSLSKESVTYASVTFQASEDKGGHLSGRCSADVGPVVYTEIKVASQHLPLP</sequence>
<protein>
    <submittedName>
        <fullName evidence="2">RIKEN cDNA I830077J02 gene</fullName>
    </submittedName>
</protein>